<dbReference type="InterPro" id="IPR020846">
    <property type="entry name" value="MFS_dom"/>
</dbReference>
<feature type="transmembrane region" description="Helical" evidence="7">
    <location>
        <begin position="67"/>
        <end position="85"/>
    </location>
</feature>
<feature type="transmembrane region" description="Helical" evidence="7">
    <location>
        <begin position="334"/>
        <end position="354"/>
    </location>
</feature>
<feature type="transmembrane region" description="Helical" evidence="7">
    <location>
        <begin position="126"/>
        <end position="149"/>
    </location>
</feature>
<protein>
    <submittedName>
        <fullName evidence="9">MFS transporter</fullName>
    </submittedName>
</protein>
<evidence type="ECO:0000256" key="6">
    <source>
        <dbReference type="ARBA" id="ARBA00023136"/>
    </source>
</evidence>
<dbReference type="Gene3D" id="1.20.1250.20">
    <property type="entry name" value="MFS general substrate transporter like domains"/>
    <property type="match status" value="1"/>
</dbReference>
<dbReference type="InterPro" id="IPR036259">
    <property type="entry name" value="MFS_trans_sf"/>
</dbReference>
<dbReference type="EMBL" id="BAABDQ010000050">
    <property type="protein sequence ID" value="GAA3613725.1"/>
    <property type="molecule type" value="Genomic_DNA"/>
</dbReference>
<dbReference type="PROSITE" id="PS50850">
    <property type="entry name" value="MFS"/>
    <property type="match status" value="1"/>
</dbReference>
<keyword evidence="3" id="KW-1003">Cell membrane</keyword>
<reference evidence="10" key="1">
    <citation type="journal article" date="2019" name="Int. J. Syst. Evol. Microbiol.">
        <title>The Global Catalogue of Microorganisms (GCM) 10K type strain sequencing project: providing services to taxonomists for standard genome sequencing and annotation.</title>
        <authorList>
            <consortium name="The Broad Institute Genomics Platform"/>
            <consortium name="The Broad Institute Genome Sequencing Center for Infectious Disease"/>
            <person name="Wu L."/>
            <person name="Ma J."/>
        </authorList>
    </citation>
    <scope>NUCLEOTIDE SEQUENCE [LARGE SCALE GENOMIC DNA]</scope>
    <source>
        <strain evidence="10">JCM 17326</strain>
    </source>
</reference>
<evidence type="ECO:0000256" key="1">
    <source>
        <dbReference type="ARBA" id="ARBA00004651"/>
    </source>
</evidence>
<keyword evidence="5 7" id="KW-1133">Transmembrane helix</keyword>
<evidence type="ECO:0000256" key="4">
    <source>
        <dbReference type="ARBA" id="ARBA00022692"/>
    </source>
</evidence>
<dbReference type="PANTHER" id="PTHR23517:SF2">
    <property type="entry name" value="MULTIDRUG RESISTANCE PROTEIN MDTH"/>
    <property type="match status" value="1"/>
</dbReference>
<feature type="transmembrane region" description="Helical" evidence="7">
    <location>
        <begin position="233"/>
        <end position="253"/>
    </location>
</feature>
<feature type="domain" description="Major facilitator superfamily (MFS) profile" evidence="8">
    <location>
        <begin position="1"/>
        <end position="385"/>
    </location>
</feature>
<feature type="transmembrane region" description="Helical" evidence="7">
    <location>
        <begin position="199"/>
        <end position="221"/>
    </location>
</feature>
<feature type="transmembrane region" description="Helical" evidence="7">
    <location>
        <begin position="36"/>
        <end position="55"/>
    </location>
</feature>
<organism evidence="9 10">
    <name type="scientific">Nonomuraea rosea</name>
    <dbReference type="NCBI Taxonomy" id="638574"/>
    <lineage>
        <taxon>Bacteria</taxon>
        <taxon>Bacillati</taxon>
        <taxon>Actinomycetota</taxon>
        <taxon>Actinomycetes</taxon>
        <taxon>Streptosporangiales</taxon>
        <taxon>Streptosporangiaceae</taxon>
        <taxon>Nonomuraea</taxon>
    </lineage>
</organism>
<evidence type="ECO:0000256" key="2">
    <source>
        <dbReference type="ARBA" id="ARBA00022448"/>
    </source>
</evidence>
<keyword evidence="4 7" id="KW-0812">Transmembrane</keyword>
<dbReference type="InterPro" id="IPR011701">
    <property type="entry name" value="MFS"/>
</dbReference>
<evidence type="ECO:0000256" key="5">
    <source>
        <dbReference type="ARBA" id="ARBA00022989"/>
    </source>
</evidence>
<keyword evidence="6 7" id="KW-0472">Membrane</keyword>
<sequence length="390" mass="39752">MTLLALITGVNAVGNGLYATISALYFTSVLGHSLGLVSAVLFSAMVLAMAADLAGGRLADTKGPRQVFQAGLVVSLAGMVAMLAAGQVVVFVIAGLLAGIGQGLCMSSNVALIRRAAGADAVMARATLRTFLTAGLALGGLIGAGVLAVRAPEAYLFAIAVNLVTFLWCALLTGSLDVPSSPANGLQRPAGLFHVYRDVRFMAFAVISALISVHNHVLPFAVPLWLAITHPQLTWLAGIAMVINTVLGVVLQIHANGRVSSGRGALLSFLLGGVTIGASYLVFAWMAQAPLVTAVILVLGFVVIYSLGEIVLAAGAIDLQFRVVPGEMQGQYSAAFGTMHGLAAAAAPAVLGLVVSSGGVLGWLVLAAATGLLASMVLVVGRKFEFQPVG</sequence>
<feature type="transmembrane region" description="Helical" evidence="7">
    <location>
        <begin position="291"/>
        <end position="313"/>
    </location>
</feature>
<evidence type="ECO:0000256" key="3">
    <source>
        <dbReference type="ARBA" id="ARBA00022475"/>
    </source>
</evidence>
<evidence type="ECO:0000313" key="10">
    <source>
        <dbReference type="Proteomes" id="UP001500630"/>
    </source>
</evidence>
<dbReference type="InterPro" id="IPR050171">
    <property type="entry name" value="MFS_Transporters"/>
</dbReference>
<proteinExistence type="predicted"/>
<evidence type="ECO:0000259" key="8">
    <source>
        <dbReference type="PROSITE" id="PS50850"/>
    </source>
</evidence>
<feature type="transmembrane region" description="Helical" evidence="7">
    <location>
        <begin position="360"/>
        <end position="380"/>
    </location>
</feature>
<dbReference type="PANTHER" id="PTHR23517">
    <property type="entry name" value="RESISTANCE PROTEIN MDTM, PUTATIVE-RELATED-RELATED"/>
    <property type="match status" value="1"/>
</dbReference>
<name>A0ABP6ZQK8_9ACTN</name>
<dbReference type="Pfam" id="PF07690">
    <property type="entry name" value="MFS_1"/>
    <property type="match status" value="1"/>
</dbReference>
<feature type="transmembrane region" description="Helical" evidence="7">
    <location>
        <begin position="265"/>
        <end position="285"/>
    </location>
</feature>
<comment type="subcellular location">
    <subcellularLocation>
        <location evidence="1">Cell membrane</location>
        <topology evidence="1">Multi-pass membrane protein</topology>
    </subcellularLocation>
</comment>
<keyword evidence="2" id="KW-0813">Transport</keyword>
<dbReference type="SUPFAM" id="SSF103473">
    <property type="entry name" value="MFS general substrate transporter"/>
    <property type="match status" value="1"/>
</dbReference>
<keyword evidence="10" id="KW-1185">Reference proteome</keyword>
<dbReference type="Proteomes" id="UP001500630">
    <property type="component" value="Unassembled WGS sequence"/>
</dbReference>
<evidence type="ECO:0000256" key="7">
    <source>
        <dbReference type="SAM" id="Phobius"/>
    </source>
</evidence>
<evidence type="ECO:0000313" key="9">
    <source>
        <dbReference type="EMBL" id="GAA3613725.1"/>
    </source>
</evidence>
<gene>
    <name evidence="9" type="ORF">GCM10022419_118550</name>
</gene>
<feature type="transmembrane region" description="Helical" evidence="7">
    <location>
        <begin position="155"/>
        <end position="178"/>
    </location>
</feature>
<dbReference type="RefSeq" id="WP_345576579.1">
    <property type="nucleotide sequence ID" value="NZ_BAABDQ010000050.1"/>
</dbReference>
<accession>A0ABP6ZQK8</accession>
<comment type="caution">
    <text evidence="9">The sequence shown here is derived from an EMBL/GenBank/DDBJ whole genome shotgun (WGS) entry which is preliminary data.</text>
</comment>